<dbReference type="AlphaFoldDB" id="A0A1I3JAX5"/>
<sequence length="172" mass="19397">MLDRMTGDRSTGATVPRWLDDEQLATWRMLMSFVARLPTALECQLQQDSQLRFLEYYVLAVLAEQPERRMRMSRLAVRTHSELSRLSHLMARLQARGFVDREPDPRDGRFTLAILTDAGFAQLAGAAPGHVARVRELVIDALQPEELSALAGILSKLHARLMPDHRDAADHG</sequence>
<dbReference type="SMART" id="SM00347">
    <property type="entry name" value="HTH_MARR"/>
    <property type="match status" value="1"/>
</dbReference>
<dbReference type="GO" id="GO:0003677">
    <property type="term" value="F:DNA binding"/>
    <property type="evidence" value="ECO:0007669"/>
    <property type="project" value="UniProtKB-KW"/>
</dbReference>
<dbReference type="GO" id="GO:0006950">
    <property type="term" value="P:response to stress"/>
    <property type="evidence" value="ECO:0007669"/>
    <property type="project" value="TreeGrafter"/>
</dbReference>
<protein>
    <submittedName>
        <fullName evidence="2">DNA-binding transcriptional regulator, MarR family</fullName>
    </submittedName>
</protein>
<dbReference type="Gene3D" id="1.10.10.10">
    <property type="entry name" value="Winged helix-like DNA-binding domain superfamily/Winged helix DNA-binding domain"/>
    <property type="match status" value="1"/>
</dbReference>
<evidence type="ECO:0000313" key="2">
    <source>
        <dbReference type="EMBL" id="SFI57431.1"/>
    </source>
</evidence>
<name>A0A1I3JAX5_9PSEU</name>
<dbReference type="GO" id="GO:0003700">
    <property type="term" value="F:DNA-binding transcription factor activity"/>
    <property type="evidence" value="ECO:0007669"/>
    <property type="project" value="InterPro"/>
</dbReference>
<evidence type="ECO:0000259" key="1">
    <source>
        <dbReference type="PROSITE" id="PS50995"/>
    </source>
</evidence>
<gene>
    <name evidence="2" type="ORF">SAMN05421835_10163</name>
</gene>
<dbReference type="Proteomes" id="UP000199025">
    <property type="component" value="Unassembled WGS sequence"/>
</dbReference>
<feature type="domain" description="HTH marR-type" evidence="1">
    <location>
        <begin position="23"/>
        <end position="159"/>
    </location>
</feature>
<dbReference type="EMBL" id="FORP01000001">
    <property type="protein sequence ID" value="SFI57431.1"/>
    <property type="molecule type" value="Genomic_DNA"/>
</dbReference>
<keyword evidence="3" id="KW-1185">Reference proteome</keyword>
<keyword evidence="2" id="KW-0238">DNA-binding</keyword>
<accession>A0A1I3JAX5</accession>
<reference evidence="2 3" key="1">
    <citation type="submission" date="2016-10" db="EMBL/GenBank/DDBJ databases">
        <authorList>
            <person name="de Groot N.N."/>
        </authorList>
    </citation>
    <scope>NUCLEOTIDE SEQUENCE [LARGE SCALE GENOMIC DNA]</scope>
    <source>
        <strain evidence="2 3">DSM 44468</strain>
    </source>
</reference>
<dbReference type="SUPFAM" id="SSF46785">
    <property type="entry name" value="Winged helix' DNA-binding domain"/>
    <property type="match status" value="1"/>
</dbReference>
<dbReference type="InterPro" id="IPR039422">
    <property type="entry name" value="MarR/SlyA-like"/>
</dbReference>
<evidence type="ECO:0000313" key="3">
    <source>
        <dbReference type="Proteomes" id="UP000199025"/>
    </source>
</evidence>
<dbReference type="PROSITE" id="PS50995">
    <property type="entry name" value="HTH_MARR_2"/>
    <property type="match status" value="1"/>
</dbReference>
<organism evidence="2 3">
    <name type="scientific">Amycolatopsis sacchari</name>
    <dbReference type="NCBI Taxonomy" id="115433"/>
    <lineage>
        <taxon>Bacteria</taxon>
        <taxon>Bacillati</taxon>
        <taxon>Actinomycetota</taxon>
        <taxon>Actinomycetes</taxon>
        <taxon>Pseudonocardiales</taxon>
        <taxon>Pseudonocardiaceae</taxon>
        <taxon>Amycolatopsis</taxon>
    </lineage>
</organism>
<dbReference type="InterPro" id="IPR000835">
    <property type="entry name" value="HTH_MarR-typ"/>
</dbReference>
<dbReference type="PANTHER" id="PTHR33164:SF99">
    <property type="entry name" value="MARR FAMILY REGULATORY PROTEIN"/>
    <property type="match status" value="1"/>
</dbReference>
<dbReference type="InterPro" id="IPR036388">
    <property type="entry name" value="WH-like_DNA-bd_sf"/>
</dbReference>
<dbReference type="STRING" id="115433.SAMN05421835_10163"/>
<dbReference type="InterPro" id="IPR036390">
    <property type="entry name" value="WH_DNA-bd_sf"/>
</dbReference>
<dbReference type="PANTHER" id="PTHR33164">
    <property type="entry name" value="TRANSCRIPTIONAL REGULATOR, MARR FAMILY"/>
    <property type="match status" value="1"/>
</dbReference>
<proteinExistence type="predicted"/>
<dbReference type="Pfam" id="PF12802">
    <property type="entry name" value="MarR_2"/>
    <property type="match status" value="1"/>
</dbReference>